<evidence type="ECO:0000256" key="1">
    <source>
        <dbReference type="SAM" id="Phobius"/>
    </source>
</evidence>
<feature type="transmembrane region" description="Helical" evidence="1">
    <location>
        <begin position="148"/>
        <end position="172"/>
    </location>
</feature>
<evidence type="ECO:0000313" key="2">
    <source>
        <dbReference type="EMBL" id="GAK77741.1"/>
    </source>
</evidence>
<feature type="transmembrane region" description="Helical" evidence="1">
    <location>
        <begin position="198"/>
        <end position="217"/>
    </location>
</feature>
<keyword evidence="1" id="KW-1133">Transmembrane helix</keyword>
<comment type="caution">
    <text evidence="2">The sequence shown here is derived from an EMBL/GenBank/DDBJ whole genome shotgun (WGS) entry which is preliminary data.</text>
</comment>
<evidence type="ECO:0000313" key="4">
    <source>
        <dbReference type="EMBL" id="GAL76757.1"/>
    </source>
</evidence>
<gene>
    <name evidence="4" type="ORF">JCM19275_2093</name>
    <name evidence="2" type="ORF">JCM19296_3350</name>
    <name evidence="3" type="ORF">JCM19314_837</name>
</gene>
<accession>A0A081DFP5</accession>
<dbReference type="RefSeq" id="WP_042248897.1">
    <property type="nucleotide sequence ID" value="NZ_CP136694.1"/>
</dbReference>
<evidence type="ECO:0000313" key="3">
    <source>
        <dbReference type="EMBL" id="GAL01393.1"/>
    </source>
</evidence>
<dbReference type="EMBL" id="BBMM01000010">
    <property type="protein sequence ID" value="GAL01393.1"/>
    <property type="molecule type" value="Genomic_DNA"/>
</dbReference>
<evidence type="ECO:0000313" key="7">
    <source>
        <dbReference type="Proteomes" id="UP000029647"/>
    </source>
</evidence>
<organism evidence="2 5">
    <name type="scientific">Nonlabens ulvanivorans</name>
    <name type="common">Persicivirga ulvanivorans</name>
    <dbReference type="NCBI Taxonomy" id="906888"/>
    <lineage>
        <taxon>Bacteria</taxon>
        <taxon>Pseudomonadati</taxon>
        <taxon>Bacteroidota</taxon>
        <taxon>Flavobacteriia</taxon>
        <taxon>Flavobacteriales</taxon>
        <taxon>Flavobacteriaceae</taxon>
        <taxon>Nonlabens</taxon>
    </lineage>
</organism>
<name>A0A081DFP5_NONUL</name>
<dbReference type="EMBL" id="BBLG01000012">
    <property type="protein sequence ID" value="GAK77741.1"/>
    <property type="molecule type" value="Genomic_DNA"/>
</dbReference>
<proteinExistence type="predicted"/>
<evidence type="ECO:0000313" key="6">
    <source>
        <dbReference type="Proteomes" id="UP000029226"/>
    </source>
</evidence>
<dbReference type="Proteomes" id="UP000028980">
    <property type="component" value="Unassembled WGS sequence"/>
</dbReference>
<dbReference type="AlphaFoldDB" id="A0A081DFP5"/>
<sequence length="218" mass="25279">MQEEYSIFRRFPTLELALEIKELLENNDIDVVIDDNVPPVDVTFSGSTLQHKIELRINEADFEKAEDILEQHSNAVLDEIDKDYYLFSFTDEELYDVLLKSDEWSSLDYTLAQKLLKERGKSIDKELLISLKKQRLEELAKPDDNQQAWIIAGYIFSILGGFLGLIIGYFLWTSKKTLPNGQKVDSYSLKDKKHGKRIFYIGVIIAPIVLIMKMLSYF</sequence>
<evidence type="ECO:0000313" key="5">
    <source>
        <dbReference type="Proteomes" id="UP000028980"/>
    </source>
</evidence>
<dbReference type="EMBL" id="BBNT01000015">
    <property type="protein sequence ID" value="GAL76757.1"/>
    <property type="molecule type" value="Genomic_DNA"/>
</dbReference>
<reference evidence="5 6" key="1">
    <citation type="journal article" date="2014" name="Genome Announc.">
        <title>Draft Genome Sequences of Marine Flavobacterium Nonlabens Strains NR17, NR24, NR27, NR32, NR33, and Ara13.</title>
        <authorList>
            <person name="Nakanishi M."/>
            <person name="Meirelles P."/>
            <person name="Suzuki R."/>
            <person name="Takatani N."/>
            <person name="Mino S."/>
            <person name="Suda W."/>
            <person name="Oshima K."/>
            <person name="Hattori M."/>
            <person name="Ohkuma M."/>
            <person name="Hosokawa M."/>
            <person name="Miyashita K."/>
            <person name="Thompson F.L."/>
            <person name="Niwa A."/>
            <person name="Sawabe T."/>
            <person name="Sawabe T."/>
        </authorList>
    </citation>
    <scope>NUCLEOTIDE SEQUENCE [LARGE SCALE GENOMIC DNA]</scope>
    <source>
        <strain evidence="4">JCM 19275</strain>
        <strain evidence="2">JCM 19296</strain>
        <strain evidence="3">JCM 19314</strain>
        <strain evidence="7">JCM19275</strain>
        <strain evidence="5">JCM19296</strain>
        <strain evidence="6">JCM19314</strain>
    </source>
</reference>
<protein>
    <submittedName>
        <fullName evidence="2">Uncharacterized protein</fullName>
    </submittedName>
</protein>
<keyword evidence="1" id="KW-0812">Transmembrane</keyword>
<dbReference type="Proteomes" id="UP000029647">
    <property type="component" value="Unassembled WGS sequence"/>
</dbReference>
<dbReference type="GeneID" id="90595297"/>
<keyword evidence="1" id="KW-0472">Membrane</keyword>
<dbReference type="Proteomes" id="UP000029226">
    <property type="component" value="Unassembled WGS sequence"/>
</dbReference>